<dbReference type="EC" id="3.4.24.-" evidence="11"/>
<dbReference type="InterPro" id="IPR008915">
    <property type="entry name" value="Peptidase_M50"/>
</dbReference>
<keyword evidence="10 11" id="KW-0472">Membrane</keyword>
<dbReference type="EMBL" id="JAFHKK010000008">
    <property type="protein sequence ID" value="MBN2964135.1"/>
    <property type="molecule type" value="Genomic_DNA"/>
</dbReference>
<dbReference type="InterPro" id="IPR001478">
    <property type="entry name" value="PDZ"/>
</dbReference>
<dbReference type="NCBIfam" id="TIGR00054">
    <property type="entry name" value="RIP metalloprotease RseP"/>
    <property type="match status" value="2"/>
</dbReference>
<feature type="transmembrane region" description="Helical" evidence="11">
    <location>
        <begin position="319"/>
        <end position="340"/>
    </location>
</feature>
<feature type="domain" description="PDZ" evidence="12">
    <location>
        <begin position="113"/>
        <end position="177"/>
    </location>
</feature>
<dbReference type="PANTHER" id="PTHR42837:SF2">
    <property type="entry name" value="MEMBRANE METALLOPROTEASE ARASP2, CHLOROPLASTIC-RELATED"/>
    <property type="match status" value="1"/>
</dbReference>
<dbReference type="SUPFAM" id="SSF50156">
    <property type="entry name" value="PDZ domain-like"/>
    <property type="match status" value="1"/>
</dbReference>
<reference evidence="14" key="1">
    <citation type="submission" date="2021-02" db="EMBL/GenBank/DDBJ databases">
        <title>Sulfurospirillum tamanensis sp. nov.</title>
        <authorList>
            <person name="Merkel A.Y."/>
        </authorList>
    </citation>
    <scope>NUCLEOTIDE SEQUENCE [LARGE SCALE GENOMIC DNA]</scope>
    <source>
        <strain evidence="14">T05b</strain>
    </source>
</reference>
<keyword evidence="14" id="KW-1185">Reference proteome</keyword>
<evidence type="ECO:0000256" key="10">
    <source>
        <dbReference type="ARBA" id="ARBA00023136"/>
    </source>
</evidence>
<dbReference type="CDD" id="cd23081">
    <property type="entry name" value="cpPDZ_EcRseP-like"/>
    <property type="match status" value="1"/>
</dbReference>
<sequence>MLISLLVLSFLIFFHELGHFLAARFFGVKVEVFSIGFGKKILKRRWGETEYCLSAIPLGGYVQMKGQDDSNPTNTSLDADSYGAKTPLQRIAILFAGPFANFLLAFLLYIAIASLGVLKLAPQIGVVSEDSAASAAGLMEKDRIVAINGTSIRIWDEIKPIVTQTQGSISLLVERADETLLLSLTPKLSQSQTLFGEAIQERLIGISPSGETVTLTFRGVQSLGFAWHETVRAATLIVQSLQKMIEGVISPKEMGGVISIVQITSSAADAGIVTLFMLTALISVNLGVLNLLPIPALDGGHIMFNLYEIIMRKPPKEAVYIKMTYVGWALLLSLMAFTIVNDILRLSGAYQ</sequence>
<evidence type="ECO:0000256" key="6">
    <source>
        <dbReference type="ARBA" id="ARBA00022801"/>
    </source>
</evidence>
<keyword evidence="8 11" id="KW-1133">Transmembrane helix</keyword>
<comment type="caution">
    <text evidence="13">The sequence shown here is derived from an EMBL/GenBank/DDBJ whole genome shotgun (WGS) entry which is preliminary data.</text>
</comment>
<dbReference type="PANTHER" id="PTHR42837">
    <property type="entry name" value="REGULATOR OF SIGMA-E PROTEASE RSEP"/>
    <property type="match status" value="1"/>
</dbReference>
<evidence type="ECO:0000256" key="4">
    <source>
        <dbReference type="ARBA" id="ARBA00022670"/>
    </source>
</evidence>
<dbReference type="GO" id="GO:0008237">
    <property type="term" value="F:metallopeptidase activity"/>
    <property type="evidence" value="ECO:0007669"/>
    <property type="project" value="UniProtKB-KW"/>
</dbReference>
<dbReference type="InterPro" id="IPR036034">
    <property type="entry name" value="PDZ_sf"/>
</dbReference>
<reference evidence="13 14" key="2">
    <citation type="submission" date="2021-02" db="EMBL/GenBank/DDBJ databases">
        <title>Sulfurospirillum tamanensis sp. nov.</title>
        <authorList>
            <person name="Frolova A."/>
            <person name="Merkel A."/>
            <person name="Slobodkin A."/>
        </authorList>
    </citation>
    <scope>NUCLEOTIDE SEQUENCE [LARGE SCALE GENOMIC DNA]</scope>
    <source>
        <strain evidence="13 14">T05b</strain>
    </source>
</reference>
<keyword evidence="9 11" id="KW-0482">Metalloprotease</keyword>
<accession>A0ABS2WR87</accession>
<proteinExistence type="inferred from homology"/>
<dbReference type="Gene3D" id="2.30.42.10">
    <property type="match status" value="1"/>
</dbReference>
<evidence type="ECO:0000313" key="13">
    <source>
        <dbReference type="EMBL" id="MBN2964135.1"/>
    </source>
</evidence>
<keyword evidence="11" id="KW-0479">Metal-binding</keyword>
<evidence type="ECO:0000256" key="1">
    <source>
        <dbReference type="ARBA" id="ARBA00001947"/>
    </source>
</evidence>
<evidence type="ECO:0000256" key="3">
    <source>
        <dbReference type="ARBA" id="ARBA00007931"/>
    </source>
</evidence>
<name>A0ABS2WR87_9BACT</name>
<keyword evidence="4" id="KW-0645">Protease</keyword>
<comment type="subcellular location">
    <subcellularLocation>
        <location evidence="2">Membrane</location>
        <topology evidence="2">Multi-pass membrane protein</topology>
    </subcellularLocation>
</comment>
<dbReference type="Pfam" id="PF02163">
    <property type="entry name" value="Peptidase_M50"/>
    <property type="match status" value="1"/>
</dbReference>
<evidence type="ECO:0000313" key="14">
    <source>
        <dbReference type="Proteomes" id="UP000703590"/>
    </source>
</evidence>
<feature type="transmembrane region" description="Helical" evidence="11">
    <location>
        <begin position="91"/>
        <end position="112"/>
    </location>
</feature>
<evidence type="ECO:0000256" key="5">
    <source>
        <dbReference type="ARBA" id="ARBA00022692"/>
    </source>
</evidence>
<keyword evidence="7 11" id="KW-0862">Zinc</keyword>
<reference evidence="13 14" key="3">
    <citation type="submission" date="2021-02" db="EMBL/GenBank/DDBJ databases">
        <authorList>
            <person name="Merkel A.Y."/>
        </authorList>
    </citation>
    <scope>NUCLEOTIDE SEQUENCE [LARGE SCALE GENOMIC DNA]</scope>
    <source>
        <strain evidence="13 14">T05b</strain>
    </source>
</reference>
<evidence type="ECO:0000256" key="2">
    <source>
        <dbReference type="ARBA" id="ARBA00004141"/>
    </source>
</evidence>
<evidence type="ECO:0000256" key="8">
    <source>
        <dbReference type="ARBA" id="ARBA00022989"/>
    </source>
</evidence>
<gene>
    <name evidence="13" type="primary">rseP</name>
    <name evidence="13" type="ORF">JWV37_05040</name>
</gene>
<dbReference type="SMART" id="SM00228">
    <property type="entry name" value="PDZ"/>
    <property type="match status" value="1"/>
</dbReference>
<organism evidence="13 14">
    <name type="scientific">Sulfurospirillum tamanense</name>
    <dbReference type="NCBI Taxonomy" id="2813362"/>
    <lineage>
        <taxon>Bacteria</taxon>
        <taxon>Pseudomonadati</taxon>
        <taxon>Campylobacterota</taxon>
        <taxon>Epsilonproteobacteria</taxon>
        <taxon>Campylobacterales</taxon>
        <taxon>Sulfurospirillaceae</taxon>
        <taxon>Sulfurospirillum</taxon>
    </lineage>
</organism>
<evidence type="ECO:0000256" key="7">
    <source>
        <dbReference type="ARBA" id="ARBA00022833"/>
    </source>
</evidence>
<dbReference type="Proteomes" id="UP000703590">
    <property type="component" value="Unassembled WGS sequence"/>
</dbReference>
<keyword evidence="5 11" id="KW-0812">Transmembrane</keyword>
<protein>
    <recommendedName>
        <fullName evidence="11">Zinc metalloprotease</fullName>
        <ecNumber evidence="11">3.4.24.-</ecNumber>
    </recommendedName>
</protein>
<comment type="cofactor">
    <cofactor evidence="1 11">
        <name>Zn(2+)</name>
        <dbReference type="ChEBI" id="CHEBI:29105"/>
    </cofactor>
</comment>
<evidence type="ECO:0000259" key="12">
    <source>
        <dbReference type="SMART" id="SM00228"/>
    </source>
</evidence>
<keyword evidence="6 11" id="KW-0378">Hydrolase</keyword>
<dbReference type="InterPro" id="IPR004387">
    <property type="entry name" value="Pept_M50_Zn"/>
</dbReference>
<evidence type="ECO:0000256" key="9">
    <source>
        <dbReference type="ARBA" id="ARBA00023049"/>
    </source>
</evidence>
<evidence type="ECO:0000256" key="11">
    <source>
        <dbReference type="RuleBase" id="RU362031"/>
    </source>
</evidence>
<dbReference type="CDD" id="cd06163">
    <property type="entry name" value="S2P-M50_PDZ_RseP-like"/>
    <property type="match status" value="1"/>
</dbReference>
<dbReference type="RefSeq" id="WP_205458685.1">
    <property type="nucleotide sequence ID" value="NZ_JAFHKK010000008.1"/>
</dbReference>
<comment type="similarity">
    <text evidence="3 11">Belongs to the peptidase M50B family.</text>
</comment>